<evidence type="ECO:0000313" key="15">
    <source>
        <dbReference type="Proteomes" id="UP000398389"/>
    </source>
</evidence>
<dbReference type="EMBL" id="CABVLU010000002">
    <property type="protein sequence ID" value="VVT52002.1"/>
    <property type="molecule type" value="Genomic_DNA"/>
</dbReference>
<reference evidence="14 15" key="1">
    <citation type="submission" date="2019-09" db="EMBL/GenBank/DDBJ databases">
        <authorList>
            <person name="Brejova B."/>
        </authorList>
    </citation>
    <scope>NUCLEOTIDE SEQUENCE [LARGE SCALE GENOMIC DNA]</scope>
</reference>
<dbReference type="OrthoDB" id="546861at2759"/>
<dbReference type="SMART" id="SM00397">
    <property type="entry name" value="t_SNARE"/>
    <property type="match status" value="1"/>
</dbReference>
<evidence type="ECO:0000256" key="7">
    <source>
        <dbReference type="ARBA" id="ARBA00023034"/>
    </source>
</evidence>
<evidence type="ECO:0000256" key="11">
    <source>
        <dbReference type="SAM" id="MobiDB-lite"/>
    </source>
</evidence>
<dbReference type="FunFam" id="1.20.5.110:FF:000006">
    <property type="entry name" value="Syntaxin 6"/>
    <property type="match status" value="1"/>
</dbReference>
<keyword evidence="4 12" id="KW-0812">Transmembrane</keyword>
<evidence type="ECO:0000256" key="3">
    <source>
        <dbReference type="ARBA" id="ARBA00022448"/>
    </source>
</evidence>
<evidence type="ECO:0000256" key="6">
    <source>
        <dbReference type="ARBA" id="ARBA00022989"/>
    </source>
</evidence>
<dbReference type="RefSeq" id="XP_031853893.1">
    <property type="nucleotide sequence ID" value="XM_031998002.1"/>
</dbReference>
<dbReference type="GO" id="GO:0015031">
    <property type="term" value="P:protein transport"/>
    <property type="evidence" value="ECO:0007669"/>
    <property type="project" value="UniProtKB-KW"/>
</dbReference>
<evidence type="ECO:0000256" key="1">
    <source>
        <dbReference type="ARBA" id="ARBA00004409"/>
    </source>
</evidence>
<dbReference type="AlphaFoldDB" id="A0A5E8BK89"/>
<dbReference type="GO" id="GO:0000139">
    <property type="term" value="C:Golgi membrane"/>
    <property type="evidence" value="ECO:0007669"/>
    <property type="project" value="UniProtKB-SubCell"/>
</dbReference>
<evidence type="ECO:0000313" key="14">
    <source>
        <dbReference type="EMBL" id="VVT52002.1"/>
    </source>
</evidence>
<keyword evidence="3" id="KW-0813">Transport</keyword>
<feature type="domain" description="T-SNARE coiled-coil homology" evidence="13">
    <location>
        <begin position="153"/>
        <end position="215"/>
    </location>
</feature>
<dbReference type="InterPro" id="IPR010989">
    <property type="entry name" value="SNARE"/>
</dbReference>
<keyword evidence="7" id="KW-0333">Golgi apparatus</keyword>
<evidence type="ECO:0000256" key="8">
    <source>
        <dbReference type="ARBA" id="ARBA00023054"/>
    </source>
</evidence>
<feature type="region of interest" description="Disordered" evidence="11">
    <location>
        <begin position="101"/>
        <end position="145"/>
    </location>
</feature>
<dbReference type="CDD" id="cd15851">
    <property type="entry name" value="SNARE_Syntaxin6"/>
    <property type="match status" value="1"/>
</dbReference>
<accession>A0A5E8BK89</accession>
<keyword evidence="8" id="KW-0175">Coiled coil</keyword>
<gene>
    <name evidence="14" type="ORF">SAPINGB_P003284</name>
</gene>
<evidence type="ECO:0000256" key="2">
    <source>
        <dbReference type="ARBA" id="ARBA00009063"/>
    </source>
</evidence>
<comment type="subcellular location">
    <subcellularLocation>
        <location evidence="1">Golgi apparatus membrane</location>
        <topology evidence="1">Single-pass type IV membrane protein</topology>
    </subcellularLocation>
</comment>
<dbReference type="GeneID" id="43582102"/>
<keyword evidence="5" id="KW-0653">Protein transport</keyword>
<dbReference type="Gene3D" id="1.20.5.110">
    <property type="match status" value="1"/>
</dbReference>
<keyword evidence="9 12" id="KW-0472">Membrane</keyword>
<dbReference type="Gene3D" id="1.20.58.90">
    <property type="match status" value="1"/>
</dbReference>
<evidence type="ECO:0000256" key="12">
    <source>
        <dbReference type="SAM" id="Phobius"/>
    </source>
</evidence>
<dbReference type="InterPro" id="IPR048036">
    <property type="entry name" value="Tlg1p-like_N"/>
</dbReference>
<sequence length="245" mass="27644">MDPFNQVYSDALGQLSAAAKLIEDHQTNPSGFHIEDLNNIIQELVETIHDLSQSMGAIQSQPQNFGLTDHEVQQRISQVGYLNQQLMDLQQKVIEIRETVSSKNNASSSNTNAGNTQSQLFSSNQASLPQSNDDPSTTEINYNPNTTSSLLYQQELENQDTLLDSVYHTVNNLNQQASQMTQELHEQSTIIEDFDRHVDTAQDKLRRGMKRVDWVIRNNQETLSSCCITLLILVLFILLILLIVL</sequence>
<evidence type="ECO:0000256" key="9">
    <source>
        <dbReference type="ARBA" id="ARBA00023136"/>
    </source>
</evidence>
<dbReference type="Pfam" id="PF05739">
    <property type="entry name" value="SNARE"/>
    <property type="match status" value="1"/>
</dbReference>
<dbReference type="InterPro" id="IPR015260">
    <property type="entry name" value="Syntaxin-6/10/61_N"/>
</dbReference>
<dbReference type="PROSITE" id="PS50192">
    <property type="entry name" value="T_SNARE"/>
    <property type="match status" value="1"/>
</dbReference>
<evidence type="ECO:0000259" key="13">
    <source>
        <dbReference type="PROSITE" id="PS50192"/>
    </source>
</evidence>
<proteinExistence type="inferred from homology"/>
<dbReference type="Pfam" id="PF09177">
    <property type="entry name" value="STX6_10_61_N"/>
    <property type="match status" value="1"/>
</dbReference>
<feature type="compositionally biased region" description="Polar residues" evidence="11">
    <location>
        <begin position="120"/>
        <end position="145"/>
    </location>
</feature>
<evidence type="ECO:0000256" key="5">
    <source>
        <dbReference type="ARBA" id="ARBA00022927"/>
    </source>
</evidence>
<dbReference type="InterPro" id="IPR000727">
    <property type="entry name" value="T_SNARE_dom"/>
</dbReference>
<dbReference type="Proteomes" id="UP000398389">
    <property type="component" value="Unassembled WGS sequence"/>
</dbReference>
<evidence type="ECO:0000256" key="4">
    <source>
        <dbReference type="ARBA" id="ARBA00022692"/>
    </source>
</evidence>
<protein>
    <recommendedName>
        <fullName evidence="10">t-SNARE affecting a late Golgi compartment protein 1</fullName>
    </recommendedName>
</protein>
<organism evidence="14 15">
    <name type="scientific">Magnusiomyces paraingens</name>
    <dbReference type="NCBI Taxonomy" id="2606893"/>
    <lineage>
        <taxon>Eukaryota</taxon>
        <taxon>Fungi</taxon>
        <taxon>Dikarya</taxon>
        <taxon>Ascomycota</taxon>
        <taxon>Saccharomycotina</taxon>
        <taxon>Dipodascomycetes</taxon>
        <taxon>Dipodascales</taxon>
        <taxon>Dipodascaceae</taxon>
        <taxon>Magnusiomyces</taxon>
    </lineage>
</organism>
<feature type="transmembrane region" description="Helical" evidence="12">
    <location>
        <begin position="222"/>
        <end position="244"/>
    </location>
</feature>
<evidence type="ECO:0000256" key="10">
    <source>
        <dbReference type="ARBA" id="ARBA00073343"/>
    </source>
</evidence>
<dbReference type="SUPFAM" id="SSF58038">
    <property type="entry name" value="SNARE fusion complex"/>
    <property type="match status" value="1"/>
</dbReference>
<dbReference type="GO" id="GO:0048193">
    <property type="term" value="P:Golgi vesicle transport"/>
    <property type="evidence" value="ECO:0007669"/>
    <property type="project" value="InterPro"/>
</dbReference>
<comment type="similarity">
    <text evidence="2">Belongs to the syntaxin family.</text>
</comment>
<feature type="compositionally biased region" description="Low complexity" evidence="11">
    <location>
        <begin position="101"/>
        <end position="119"/>
    </location>
</feature>
<keyword evidence="15" id="KW-1185">Reference proteome</keyword>
<name>A0A5E8BK89_9ASCO</name>
<dbReference type="CDD" id="cd21444">
    <property type="entry name" value="SNARE_NTD_Tlg1p-like"/>
    <property type="match status" value="1"/>
</dbReference>
<keyword evidence="6 12" id="KW-1133">Transmembrane helix</keyword>
<dbReference type="SUPFAM" id="SSF47661">
    <property type="entry name" value="t-snare proteins"/>
    <property type="match status" value="1"/>
</dbReference>